<evidence type="ECO:0008006" key="3">
    <source>
        <dbReference type="Google" id="ProtNLM"/>
    </source>
</evidence>
<dbReference type="InterPro" id="IPR032710">
    <property type="entry name" value="NTF2-like_dom_sf"/>
</dbReference>
<sequence>MADALVIERYYAILDSGRIDDAVALLDESIEFAIVLPGTVRRGYSRSDMLDYLRGRPPVDRRHVLLRTSSAGDVQFAYGSVVENDVKTTGYSLAAMHLGSDGAIDAHEVSFDTEFSILTKELALGRTTRNGDFEASFNTSAQLDGSGRVRRLLICRTPEISFPL</sequence>
<comment type="caution">
    <text evidence="1">The sequence shown here is derived from an EMBL/GenBank/DDBJ whole genome shotgun (WGS) entry which is preliminary data.</text>
</comment>
<dbReference type="Proteomes" id="UP000005951">
    <property type="component" value="Unassembled WGS sequence"/>
</dbReference>
<evidence type="ECO:0000313" key="2">
    <source>
        <dbReference type="Proteomes" id="UP000005951"/>
    </source>
</evidence>
<dbReference type="AlphaFoldDB" id="K8X9E2"/>
<dbReference type="RefSeq" id="WP_005262823.1">
    <property type="nucleotide sequence ID" value="NZ_AJYC02000112.1"/>
</dbReference>
<evidence type="ECO:0000313" key="1">
    <source>
        <dbReference type="EMBL" id="EKT78113.1"/>
    </source>
</evidence>
<gene>
    <name evidence="1" type="ORF">WSS_A33760</name>
</gene>
<dbReference type="SUPFAM" id="SSF54427">
    <property type="entry name" value="NTF2-like"/>
    <property type="match status" value="1"/>
</dbReference>
<organism evidence="1 2">
    <name type="scientific">Rhodococcus opacus M213</name>
    <dbReference type="NCBI Taxonomy" id="1129896"/>
    <lineage>
        <taxon>Bacteria</taxon>
        <taxon>Bacillati</taxon>
        <taxon>Actinomycetota</taxon>
        <taxon>Actinomycetes</taxon>
        <taxon>Mycobacteriales</taxon>
        <taxon>Nocardiaceae</taxon>
        <taxon>Rhodococcus</taxon>
    </lineage>
</organism>
<name>K8X9E2_RHOOP</name>
<dbReference type="EMBL" id="AJYC02000112">
    <property type="protein sequence ID" value="EKT78113.1"/>
    <property type="molecule type" value="Genomic_DNA"/>
</dbReference>
<protein>
    <recommendedName>
        <fullName evidence="3">SnoaL-like domain-containing protein</fullName>
    </recommendedName>
</protein>
<reference evidence="1 2" key="1">
    <citation type="journal article" date="2013" name="Genome Announc.">
        <title>Draft Genome Sequence of Rhodococcus opacus Strain M213 Shows a Diverse Catabolic Potential.</title>
        <authorList>
            <person name="Pathak A."/>
            <person name="Green S.J."/>
            <person name="Ogram A."/>
            <person name="Chauhan A."/>
        </authorList>
    </citation>
    <scope>NUCLEOTIDE SEQUENCE [LARGE SCALE GENOMIC DNA]</scope>
    <source>
        <strain evidence="1 2">M213</strain>
    </source>
</reference>
<proteinExistence type="predicted"/>
<accession>K8X9E2</accession>